<dbReference type="InterPro" id="IPR043132">
    <property type="entry name" value="BCAT-like_C"/>
</dbReference>
<dbReference type="Proteomes" id="UP000192333">
    <property type="component" value="Chromosome I"/>
</dbReference>
<dbReference type="PANTHER" id="PTHR42743">
    <property type="entry name" value="AMINO-ACID AMINOTRANSFERASE"/>
    <property type="match status" value="1"/>
</dbReference>
<dbReference type="InterPro" id="IPR018300">
    <property type="entry name" value="Aminotrans_IV_CS"/>
</dbReference>
<evidence type="ECO:0000256" key="11">
    <source>
        <dbReference type="RuleBase" id="RU004106"/>
    </source>
</evidence>
<evidence type="ECO:0000256" key="5">
    <source>
        <dbReference type="ARBA" id="ARBA00009320"/>
    </source>
</evidence>
<name>A0A1W2HAE4_9BACT</name>
<dbReference type="PROSITE" id="PS00770">
    <property type="entry name" value="AA_TRANSFER_CLASS_4"/>
    <property type="match status" value="1"/>
</dbReference>
<organism evidence="13 14">
    <name type="scientific">Aquiflexum balticum DSM 16537</name>
    <dbReference type="NCBI Taxonomy" id="758820"/>
    <lineage>
        <taxon>Bacteria</taxon>
        <taxon>Pseudomonadati</taxon>
        <taxon>Bacteroidota</taxon>
        <taxon>Cytophagia</taxon>
        <taxon>Cytophagales</taxon>
        <taxon>Cyclobacteriaceae</taxon>
        <taxon>Aquiflexum</taxon>
    </lineage>
</organism>
<proteinExistence type="inferred from homology"/>
<dbReference type="GO" id="GO:0004084">
    <property type="term" value="F:branched-chain-amino-acid transaminase activity"/>
    <property type="evidence" value="ECO:0007669"/>
    <property type="project" value="UniProtKB-EC"/>
</dbReference>
<keyword evidence="13" id="KW-0808">Transferase</keyword>
<evidence type="ECO:0000256" key="10">
    <source>
        <dbReference type="ARBA" id="ARBA00049229"/>
    </source>
</evidence>
<dbReference type="GO" id="GO:0046394">
    <property type="term" value="P:carboxylic acid biosynthetic process"/>
    <property type="evidence" value="ECO:0007669"/>
    <property type="project" value="UniProtKB-ARBA"/>
</dbReference>
<dbReference type="InterPro" id="IPR036038">
    <property type="entry name" value="Aminotransferase-like"/>
</dbReference>
<evidence type="ECO:0000256" key="7">
    <source>
        <dbReference type="ARBA" id="ARBA00022898"/>
    </source>
</evidence>
<evidence type="ECO:0000256" key="2">
    <source>
        <dbReference type="ARBA" id="ARBA00004824"/>
    </source>
</evidence>
<protein>
    <recommendedName>
        <fullName evidence="6">branched-chain-amino-acid transaminase</fullName>
        <ecNumber evidence="6">2.6.1.42</ecNumber>
    </recommendedName>
</protein>
<keyword evidence="7 12" id="KW-0663">Pyridoxal phosphate</keyword>
<evidence type="ECO:0000256" key="4">
    <source>
        <dbReference type="ARBA" id="ARBA00005072"/>
    </source>
</evidence>
<evidence type="ECO:0000256" key="1">
    <source>
        <dbReference type="ARBA" id="ARBA00001933"/>
    </source>
</evidence>
<comment type="pathway">
    <text evidence="3">Amino-acid biosynthesis; L-valine biosynthesis; L-valine from pyruvate: step 4/4.</text>
</comment>
<evidence type="ECO:0000313" key="14">
    <source>
        <dbReference type="Proteomes" id="UP000192333"/>
    </source>
</evidence>
<dbReference type="InterPro" id="IPR043131">
    <property type="entry name" value="BCAT-like_N"/>
</dbReference>
<dbReference type="Gene3D" id="3.20.10.10">
    <property type="entry name" value="D-amino Acid Aminotransferase, subunit A, domain 2"/>
    <property type="match status" value="1"/>
</dbReference>
<comment type="catalytic activity">
    <reaction evidence="8">
        <text>L-valine + 2-oxoglutarate = 3-methyl-2-oxobutanoate + L-glutamate</text>
        <dbReference type="Rhea" id="RHEA:24813"/>
        <dbReference type="ChEBI" id="CHEBI:11851"/>
        <dbReference type="ChEBI" id="CHEBI:16810"/>
        <dbReference type="ChEBI" id="CHEBI:29985"/>
        <dbReference type="ChEBI" id="CHEBI:57762"/>
        <dbReference type="EC" id="2.6.1.42"/>
    </reaction>
</comment>
<comment type="catalytic activity">
    <reaction evidence="10">
        <text>L-leucine + 2-oxoglutarate = 4-methyl-2-oxopentanoate + L-glutamate</text>
        <dbReference type="Rhea" id="RHEA:18321"/>
        <dbReference type="ChEBI" id="CHEBI:16810"/>
        <dbReference type="ChEBI" id="CHEBI:17865"/>
        <dbReference type="ChEBI" id="CHEBI:29985"/>
        <dbReference type="ChEBI" id="CHEBI:57427"/>
        <dbReference type="EC" id="2.6.1.42"/>
    </reaction>
</comment>
<evidence type="ECO:0000256" key="6">
    <source>
        <dbReference type="ARBA" id="ARBA00013053"/>
    </source>
</evidence>
<evidence type="ECO:0000256" key="12">
    <source>
        <dbReference type="RuleBase" id="RU004516"/>
    </source>
</evidence>
<dbReference type="EC" id="2.6.1.42" evidence="6"/>
<dbReference type="PANTHER" id="PTHR42743:SF11">
    <property type="entry name" value="AMINODEOXYCHORISMATE LYASE"/>
    <property type="match status" value="1"/>
</dbReference>
<keyword evidence="14" id="KW-1185">Reference proteome</keyword>
<gene>
    <name evidence="13" type="ORF">SAMN00777080_4428</name>
</gene>
<dbReference type="Gene3D" id="3.30.470.10">
    <property type="match status" value="1"/>
</dbReference>
<evidence type="ECO:0000313" key="13">
    <source>
        <dbReference type="EMBL" id="SMD45761.1"/>
    </source>
</evidence>
<dbReference type="SUPFAM" id="SSF56752">
    <property type="entry name" value="D-aminoacid aminotransferase-like PLP-dependent enzymes"/>
    <property type="match status" value="1"/>
</dbReference>
<dbReference type="EMBL" id="LT838813">
    <property type="protein sequence ID" value="SMD45761.1"/>
    <property type="molecule type" value="Genomic_DNA"/>
</dbReference>
<comment type="pathway">
    <text evidence="4">Amino-acid biosynthesis; L-leucine biosynthesis; L-leucine from 3-methyl-2-oxobutanoate: step 4/4.</text>
</comment>
<dbReference type="InterPro" id="IPR001544">
    <property type="entry name" value="Aminotrans_IV"/>
</dbReference>
<dbReference type="OrthoDB" id="9805628at2"/>
<dbReference type="InterPro" id="IPR050571">
    <property type="entry name" value="Class-IV_PLP-Dep_Aminotrnsfr"/>
</dbReference>
<evidence type="ECO:0000256" key="9">
    <source>
        <dbReference type="ARBA" id="ARBA00048798"/>
    </source>
</evidence>
<reference evidence="14" key="1">
    <citation type="submission" date="2017-04" db="EMBL/GenBank/DDBJ databases">
        <authorList>
            <person name="Varghese N."/>
            <person name="Submissions S."/>
        </authorList>
    </citation>
    <scope>NUCLEOTIDE SEQUENCE [LARGE SCALE GENOMIC DNA]</scope>
    <source>
        <strain evidence="14">DSM 16537</strain>
    </source>
</reference>
<dbReference type="STRING" id="758820.SAMN00777080_4428"/>
<comment type="catalytic activity">
    <reaction evidence="9">
        <text>L-isoleucine + 2-oxoglutarate = (S)-3-methyl-2-oxopentanoate + L-glutamate</text>
        <dbReference type="Rhea" id="RHEA:24801"/>
        <dbReference type="ChEBI" id="CHEBI:16810"/>
        <dbReference type="ChEBI" id="CHEBI:29985"/>
        <dbReference type="ChEBI" id="CHEBI:35146"/>
        <dbReference type="ChEBI" id="CHEBI:58045"/>
        <dbReference type="EC" id="2.6.1.42"/>
    </reaction>
</comment>
<comment type="cofactor">
    <cofactor evidence="1 12">
        <name>pyridoxal 5'-phosphate</name>
        <dbReference type="ChEBI" id="CHEBI:597326"/>
    </cofactor>
</comment>
<comment type="similarity">
    <text evidence="5 11">Belongs to the class-IV pyridoxal-phosphate-dependent aminotransferase family.</text>
</comment>
<evidence type="ECO:0000256" key="3">
    <source>
        <dbReference type="ARBA" id="ARBA00004931"/>
    </source>
</evidence>
<dbReference type="AlphaFoldDB" id="A0A1W2HAE4"/>
<accession>A0A1W2HAE4</accession>
<sequence length="268" mass="30392">MNDFNTLSYYKLSDGKWQDCDSSFHNRGFLYGDGLFETMVFNNGILSHREFHEDRLWNGCDVIGLDKTSLTSLLDIQNLLLDKFGKETLLRIRWNVFRGGQGKYTPETDAANESLQIQSFHSATPIKSKAYFSKNIKVPKTNWSHCKTMNALVYVLANLERTQLGMNEVILTNTDDMISEAGSSNIFWVKDQVFFTPSLKCSCIAGVGRRLIIEKLKHNSREIVEGEFSPKDLLNAETVFTTNVTGLSFIGQIEGKSFHTSLDLDLTF</sequence>
<evidence type="ECO:0000256" key="8">
    <source>
        <dbReference type="ARBA" id="ARBA00048212"/>
    </source>
</evidence>
<comment type="pathway">
    <text evidence="2">Amino-acid biosynthesis; L-isoleucine biosynthesis; L-isoleucine from 2-oxobutanoate: step 4/4.</text>
</comment>
<keyword evidence="13" id="KW-0032">Aminotransferase</keyword>
<dbReference type="Pfam" id="PF01063">
    <property type="entry name" value="Aminotran_4"/>
    <property type="match status" value="1"/>
</dbReference>